<reference evidence="1" key="1">
    <citation type="submission" date="2015-11" db="EMBL/GenBank/DDBJ databases">
        <title>De novo transcriptome assembly of four potential Pierce s Disease insect vectors from Arizona vineyards.</title>
        <authorList>
            <person name="Tassone E.E."/>
        </authorList>
    </citation>
    <scope>NUCLEOTIDE SEQUENCE</scope>
</reference>
<sequence length="163" mass="18378">FDPLHKMFENQFNNLNNDNFIEQSRAIAEFHGIYHQLKTYTSLSSYPQIISESCENEETTFEDYPESDASPVAVEGVECEIIIQEGSESEEIITDETMDSVEESNYKTAFGTSLPISNIVKREVPDIEGEDEKFLSVERSELTQHNNSSVNFSSTSGRLSEGS</sequence>
<name>A0A1B6JK41_9HEMI</name>
<protein>
    <submittedName>
        <fullName evidence="1">Uncharacterized protein</fullName>
    </submittedName>
</protein>
<evidence type="ECO:0000313" key="1">
    <source>
        <dbReference type="EMBL" id="JAS99293.1"/>
    </source>
</evidence>
<feature type="non-terminal residue" evidence="1">
    <location>
        <position position="1"/>
    </location>
</feature>
<dbReference type="EMBL" id="GECU01008413">
    <property type="protein sequence ID" value="JAS99293.1"/>
    <property type="molecule type" value="Transcribed_RNA"/>
</dbReference>
<organism evidence="1">
    <name type="scientific">Homalodisca liturata</name>
    <dbReference type="NCBI Taxonomy" id="320908"/>
    <lineage>
        <taxon>Eukaryota</taxon>
        <taxon>Metazoa</taxon>
        <taxon>Ecdysozoa</taxon>
        <taxon>Arthropoda</taxon>
        <taxon>Hexapoda</taxon>
        <taxon>Insecta</taxon>
        <taxon>Pterygota</taxon>
        <taxon>Neoptera</taxon>
        <taxon>Paraneoptera</taxon>
        <taxon>Hemiptera</taxon>
        <taxon>Auchenorrhyncha</taxon>
        <taxon>Membracoidea</taxon>
        <taxon>Cicadellidae</taxon>
        <taxon>Cicadellinae</taxon>
        <taxon>Proconiini</taxon>
        <taxon>Homalodisca</taxon>
    </lineage>
</organism>
<dbReference type="AlphaFoldDB" id="A0A1B6JK41"/>
<proteinExistence type="predicted"/>
<gene>
    <name evidence="1" type="ORF">g.26078</name>
</gene>
<accession>A0A1B6JK41</accession>